<keyword evidence="6" id="KW-0520">NAD</keyword>
<dbReference type="Proteomes" id="UP001161757">
    <property type="component" value="Unassembled WGS sequence"/>
</dbReference>
<dbReference type="SUPFAM" id="SSF51430">
    <property type="entry name" value="NAD(P)-linked oxidoreductase"/>
    <property type="match status" value="1"/>
</dbReference>
<keyword evidence="4" id="KW-0119">Carbohydrate metabolism</keyword>
<protein>
    <recommendedName>
        <fullName evidence="3">D-xylose reductase [NAD(P)H]</fullName>
        <ecNumber evidence="3">1.1.1.307</ecNumber>
    </recommendedName>
</protein>
<dbReference type="PRINTS" id="PR00069">
    <property type="entry name" value="ALDKETRDTASE"/>
</dbReference>
<dbReference type="FunFam" id="3.20.20.100:FF:000007">
    <property type="entry name" value="NAD(P)H-dependent D-xylose reductase xyl1"/>
    <property type="match status" value="1"/>
</dbReference>
<reference evidence="14" key="1">
    <citation type="submission" date="2023-01" db="EMBL/GenBank/DDBJ databases">
        <title>Exophiala dermititidis isolated from Cystic Fibrosis Patient.</title>
        <authorList>
            <person name="Kurbessoian T."/>
            <person name="Crocker A."/>
            <person name="Murante D."/>
            <person name="Hogan D.A."/>
            <person name="Stajich J.E."/>
        </authorList>
    </citation>
    <scope>NUCLEOTIDE SEQUENCE</scope>
    <source>
        <strain evidence="14">Ex8</strain>
    </source>
</reference>
<feature type="site" description="Lowers pKa of active site Tyr" evidence="12">
    <location>
        <position position="76"/>
    </location>
</feature>
<name>A0AAN6F3P4_EXODE</name>
<organism evidence="14 15">
    <name type="scientific">Exophiala dermatitidis</name>
    <name type="common">Black yeast-like fungus</name>
    <name type="synonym">Wangiella dermatitidis</name>
    <dbReference type="NCBI Taxonomy" id="5970"/>
    <lineage>
        <taxon>Eukaryota</taxon>
        <taxon>Fungi</taxon>
        <taxon>Dikarya</taxon>
        <taxon>Ascomycota</taxon>
        <taxon>Pezizomycotina</taxon>
        <taxon>Eurotiomycetes</taxon>
        <taxon>Chaetothyriomycetidae</taxon>
        <taxon>Chaetothyriales</taxon>
        <taxon>Herpotrichiellaceae</taxon>
        <taxon>Exophiala</taxon>
    </lineage>
</organism>
<dbReference type="InterPro" id="IPR023210">
    <property type="entry name" value="NADP_OxRdtase_dom"/>
</dbReference>
<comment type="similarity">
    <text evidence="2">Belongs to the aldo/keto reductase family.</text>
</comment>
<evidence type="ECO:0000256" key="1">
    <source>
        <dbReference type="ARBA" id="ARBA00004722"/>
    </source>
</evidence>
<evidence type="ECO:0000259" key="13">
    <source>
        <dbReference type="Pfam" id="PF00248"/>
    </source>
</evidence>
<feature type="binding site" evidence="11">
    <location>
        <position position="109"/>
    </location>
    <ligand>
        <name>substrate</name>
    </ligand>
</feature>
<dbReference type="EMBL" id="JAJGCB010000002">
    <property type="protein sequence ID" value="KAJ8994947.1"/>
    <property type="molecule type" value="Genomic_DNA"/>
</dbReference>
<dbReference type="InterPro" id="IPR018170">
    <property type="entry name" value="Aldo/ket_reductase_CS"/>
</dbReference>
<dbReference type="PROSITE" id="PS00062">
    <property type="entry name" value="ALDOKETO_REDUCTASE_2"/>
    <property type="match status" value="1"/>
</dbReference>
<dbReference type="PANTHER" id="PTHR11732">
    <property type="entry name" value="ALDO/KETO REDUCTASE"/>
    <property type="match status" value="1"/>
</dbReference>
<evidence type="ECO:0000256" key="9">
    <source>
        <dbReference type="ARBA" id="ARBA00049485"/>
    </source>
</evidence>
<evidence type="ECO:0000256" key="11">
    <source>
        <dbReference type="PIRSR" id="PIRSR000097-2"/>
    </source>
</evidence>
<gene>
    <name evidence="14" type="ORF">HRR80_001641</name>
</gene>
<dbReference type="InterPro" id="IPR036812">
    <property type="entry name" value="NAD(P)_OxRdtase_dom_sf"/>
</dbReference>
<comment type="catalytic activity">
    <reaction evidence="8">
        <text>xylitol + NADP(+) = D-xylose + NADPH + H(+)</text>
        <dbReference type="Rhea" id="RHEA:27445"/>
        <dbReference type="ChEBI" id="CHEBI:15378"/>
        <dbReference type="ChEBI" id="CHEBI:17151"/>
        <dbReference type="ChEBI" id="CHEBI:53455"/>
        <dbReference type="ChEBI" id="CHEBI:57783"/>
        <dbReference type="ChEBI" id="CHEBI:58349"/>
        <dbReference type="EC" id="1.1.1.307"/>
    </reaction>
</comment>
<feature type="active site" description="Proton donor" evidence="10">
    <location>
        <position position="51"/>
    </location>
</feature>
<dbReference type="Gene3D" id="3.20.20.100">
    <property type="entry name" value="NADP-dependent oxidoreductase domain"/>
    <property type="match status" value="1"/>
</dbReference>
<evidence type="ECO:0000256" key="3">
    <source>
        <dbReference type="ARBA" id="ARBA00012845"/>
    </source>
</evidence>
<keyword evidence="4" id="KW-0859">Xylose metabolism</keyword>
<evidence type="ECO:0000256" key="5">
    <source>
        <dbReference type="ARBA" id="ARBA00023002"/>
    </source>
</evidence>
<evidence type="ECO:0000313" key="15">
    <source>
        <dbReference type="Proteomes" id="UP001161757"/>
    </source>
</evidence>
<dbReference type="GO" id="GO:0016491">
    <property type="term" value="F:oxidoreductase activity"/>
    <property type="evidence" value="ECO:0007669"/>
    <property type="project" value="UniProtKB-KW"/>
</dbReference>
<evidence type="ECO:0000256" key="4">
    <source>
        <dbReference type="ARBA" id="ARBA00022629"/>
    </source>
</evidence>
<feature type="domain" description="NADP-dependent oxidoreductase" evidence="13">
    <location>
        <begin position="18"/>
        <end position="281"/>
    </location>
</feature>
<dbReference type="AlphaFoldDB" id="A0AAN6F3P4"/>
<evidence type="ECO:0000256" key="2">
    <source>
        <dbReference type="ARBA" id="ARBA00007905"/>
    </source>
</evidence>
<dbReference type="PIRSF" id="PIRSF000097">
    <property type="entry name" value="AKR"/>
    <property type="match status" value="1"/>
</dbReference>
<evidence type="ECO:0000256" key="12">
    <source>
        <dbReference type="PIRSR" id="PIRSR000097-3"/>
    </source>
</evidence>
<evidence type="ECO:0000256" key="6">
    <source>
        <dbReference type="ARBA" id="ARBA00023027"/>
    </source>
</evidence>
<dbReference type="InterPro" id="IPR020471">
    <property type="entry name" value="AKR"/>
</dbReference>
<comment type="function">
    <text evidence="7">Catalyzes the initial reaction in the xylose utilization pathway by reducing D-xylose into xylitol. Xylose is a major component of hemicelluloses such as xylan. Most fungi utilize D-xylose via three enzymatic reactions, xylose reductase (XR), xylitol dehydrogenase (XDH), and xylulokinase, to form xylulose 5-phosphate, which enters pentose phosphate pathway.</text>
</comment>
<accession>A0AAN6F3P4</accession>
<proteinExistence type="inferred from homology"/>
<dbReference type="PROSITE" id="PS00798">
    <property type="entry name" value="ALDOKETO_REDUCTASE_1"/>
    <property type="match status" value="1"/>
</dbReference>
<comment type="caution">
    <text evidence="14">The sequence shown here is derived from an EMBL/GenBank/DDBJ whole genome shotgun (WGS) entry which is preliminary data.</text>
</comment>
<sequence length="323" mass="36128">MALNRTFTLNTGAKIPAVGFGTWQAAPHEVEDAVEVALKAGYRHLDCAAIYRNEAEVGRGIQKSGVDRKDIFITTKLWNTKHDPKDVEPALDKSLKDLGVDYVDLYLIHWPVAFVPGDRWFPLDSNGVFQLADIPIIETWKAMEALLKTGKTRAIGVSNFNIRRLKELLAQSSVVPAVNQIEAHPYLQQPDLLEFCKQHGILIEAYSPLGNNITGEPKVIDDPEVQEIAKSVGLDPGQLLISWAVQRGTVALPKSVTKNRIISNFQDAVLPEEVMKKLNALERHKRFNFPGRWGCDIFDEIGEEEARRIAKESAPDNLKKFTV</sequence>
<keyword evidence="5" id="KW-0560">Oxidoreductase</keyword>
<evidence type="ECO:0000313" key="14">
    <source>
        <dbReference type="EMBL" id="KAJ8994947.1"/>
    </source>
</evidence>
<evidence type="ECO:0000256" key="8">
    <source>
        <dbReference type="ARBA" id="ARBA00047534"/>
    </source>
</evidence>
<dbReference type="EC" id="1.1.1.307" evidence="3"/>
<evidence type="ECO:0000256" key="10">
    <source>
        <dbReference type="PIRSR" id="PIRSR000097-1"/>
    </source>
</evidence>
<dbReference type="GO" id="GO:0042732">
    <property type="term" value="P:D-xylose metabolic process"/>
    <property type="evidence" value="ECO:0007669"/>
    <property type="project" value="UniProtKB-KW"/>
</dbReference>
<dbReference type="Pfam" id="PF00248">
    <property type="entry name" value="Aldo_ket_red"/>
    <property type="match status" value="1"/>
</dbReference>
<evidence type="ECO:0000256" key="7">
    <source>
        <dbReference type="ARBA" id="ARBA00025065"/>
    </source>
</evidence>
<comment type="catalytic activity">
    <reaction evidence="9">
        <text>xylitol + NAD(+) = D-xylose + NADH + H(+)</text>
        <dbReference type="Rhea" id="RHEA:27441"/>
        <dbReference type="ChEBI" id="CHEBI:15378"/>
        <dbReference type="ChEBI" id="CHEBI:17151"/>
        <dbReference type="ChEBI" id="CHEBI:53455"/>
        <dbReference type="ChEBI" id="CHEBI:57540"/>
        <dbReference type="ChEBI" id="CHEBI:57945"/>
        <dbReference type="EC" id="1.1.1.307"/>
    </reaction>
</comment>
<comment type="pathway">
    <text evidence="1">Carbohydrate metabolism; D-xylose degradation.</text>
</comment>